<dbReference type="GO" id="GO:0016491">
    <property type="term" value="F:oxidoreductase activity"/>
    <property type="evidence" value="ECO:0007669"/>
    <property type="project" value="UniProtKB-KW"/>
</dbReference>
<protein>
    <recommendedName>
        <fullName evidence="3">Ketoreductase domain-containing protein</fullName>
    </recommendedName>
</protein>
<dbReference type="PRINTS" id="PR00081">
    <property type="entry name" value="GDHRDH"/>
</dbReference>
<dbReference type="PANTHER" id="PTHR42879:SF2">
    <property type="entry name" value="3-OXOACYL-[ACYL-CARRIER-PROTEIN] REDUCTASE FABG"/>
    <property type="match status" value="1"/>
</dbReference>
<dbReference type="AlphaFoldDB" id="A0A212KKT6"/>
<dbReference type="InterPro" id="IPR050259">
    <property type="entry name" value="SDR"/>
</dbReference>
<dbReference type="EMBL" id="FLUP01000002">
    <property type="protein sequence ID" value="SBW12336.1"/>
    <property type="molecule type" value="Genomic_DNA"/>
</dbReference>
<name>A0A212KKT6_9BACT</name>
<dbReference type="PANTHER" id="PTHR42879">
    <property type="entry name" value="3-OXOACYL-(ACYL-CARRIER-PROTEIN) REDUCTASE"/>
    <property type="match status" value="1"/>
</dbReference>
<proteinExistence type="inferred from homology"/>
<dbReference type="InterPro" id="IPR036291">
    <property type="entry name" value="NAD(P)-bd_dom_sf"/>
</dbReference>
<feature type="domain" description="Ketoreductase" evidence="3">
    <location>
        <begin position="5"/>
        <end position="186"/>
    </location>
</feature>
<evidence type="ECO:0000256" key="2">
    <source>
        <dbReference type="ARBA" id="ARBA00023002"/>
    </source>
</evidence>
<dbReference type="SMART" id="SM00822">
    <property type="entry name" value="PKS_KR"/>
    <property type="match status" value="1"/>
</dbReference>
<comment type="similarity">
    <text evidence="1">Belongs to the short-chain dehydrogenases/reductases (SDR) family.</text>
</comment>
<dbReference type="NCBIfam" id="NF004200">
    <property type="entry name" value="PRK05653.1-5"/>
    <property type="match status" value="1"/>
</dbReference>
<keyword evidence="2" id="KW-0560">Oxidoreductase</keyword>
<dbReference type="SUPFAM" id="SSF51735">
    <property type="entry name" value="NAD(P)-binding Rossmann-fold domains"/>
    <property type="match status" value="1"/>
</dbReference>
<evidence type="ECO:0000313" key="4">
    <source>
        <dbReference type="EMBL" id="SBW12336.1"/>
    </source>
</evidence>
<dbReference type="Gene3D" id="3.40.50.720">
    <property type="entry name" value="NAD(P)-binding Rossmann-like Domain"/>
    <property type="match status" value="1"/>
</dbReference>
<dbReference type="PRINTS" id="PR00080">
    <property type="entry name" value="SDRFAMILY"/>
</dbReference>
<reference evidence="4" key="1">
    <citation type="submission" date="2016-04" db="EMBL/GenBank/DDBJ databases">
        <authorList>
            <person name="Evans L.H."/>
            <person name="Alamgir A."/>
            <person name="Owens N."/>
            <person name="Weber N.D."/>
            <person name="Virtaneva K."/>
            <person name="Barbian K."/>
            <person name="Babar A."/>
            <person name="Rosenke K."/>
        </authorList>
    </citation>
    <scope>NUCLEOTIDE SEQUENCE</scope>
    <source>
        <strain evidence="4">92-2</strain>
    </source>
</reference>
<evidence type="ECO:0000256" key="1">
    <source>
        <dbReference type="ARBA" id="ARBA00006484"/>
    </source>
</evidence>
<organism evidence="4">
    <name type="scientific">uncultured Desulfovibrio sp</name>
    <dbReference type="NCBI Taxonomy" id="167968"/>
    <lineage>
        <taxon>Bacteria</taxon>
        <taxon>Pseudomonadati</taxon>
        <taxon>Thermodesulfobacteriota</taxon>
        <taxon>Desulfovibrionia</taxon>
        <taxon>Desulfovibrionales</taxon>
        <taxon>Desulfovibrionaceae</taxon>
        <taxon>Desulfovibrio</taxon>
        <taxon>environmental samples</taxon>
    </lineage>
</organism>
<gene>
    <name evidence="4" type="ORF">KM92DES2_20445</name>
</gene>
<dbReference type="InterPro" id="IPR057326">
    <property type="entry name" value="KR_dom"/>
</dbReference>
<dbReference type="InterPro" id="IPR002347">
    <property type="entry name" value="SDR_fam"/>
</dbReference>
<dbReference type="NCBIfam" id="NF009466">
    <property type="entry name" value="PRK12826.1-2"/>
    <property type="match status" value="1"/>
</dbReference>
<sequence length="242" mass="25592">MQTSPIALVTGASKGIGKAIALGLAADGFDIWLNYRNDHDAAEAVRDAIEALGRQCVLLPFDVADKDAVEAALDPLLAEETPFALINNAGFARDTVFGLMSEEQWDSVIGVHLNGFFHVSRKVVPRMQRARTGRVVNIVSTSGQAGMAGQVNYSAAKAGLIGATRALARELGRRNVLVNAVAPGFISTEMTAGLPVDEYMKSVPLGRPGLPEEVAGCVRFLCSNLSSYVTGQVLSVNGGLYM</sequence>
<dbReference type="Pfam" id="PF13561">
    <property type="entry name" value="adh_short_C2"/>
    <property type="match status" value="1"/>
</dbReference>
<dbReference type="RefSeq" id="WP_225529807.1">
    <property type="nucleotide sequence ID" value="NZ_CABUEN010000002.1"/>
</dbReference>
<evidence type="ECO:0000259" key="3">
    <source>
        <dbReference type="SMART" id="SM00822"/>
    </source>
</evidence>
<accession>A0A212KKT6</accession>
<dbReference type="FunFam" id="3.40.50.720:FF:000173">
    <property type="entry name" value="3-oxoacyl-[acyl-carrier protein] reductase"/>
    <property type="match status" value="1"/>
</dbReference>